<feature type="region of interest" description="Disordered" evidence="1">
    <location>
        <begin position="1"/>
        <end position="21"/>
    </location>
</feature>
<comment type="caution">
    <text evidence="3">The sequence shown here is derived from an EMBL/GenBank/DDBJ whole genome shotgun (WGS) entry which is preliminary data.</text>
</comment>
<dbReference type="InterPro" id="IPR047928">
    <property type="entry name" value="Perm_prefix_1"/>
</dbReference>
<accession>A0ABW6DSS8</accession>
<feature type="compositionally biased region" description="Polar residues" evidence="1">
    <location>
        <begin position="1"/>
        <end position="11"/>
    </location>
</feature>
<evidence type="ECO:0000313" key="4">
    <source>
        <dbReference type="Proteomes" id="UP001598300"/>
    </source>
</evidence>
<protein>
    <submittedName>
        <fullName evidence="3">Permease prefix domain 1-containing protein</fullName>
    </submittedName>
</protein>
<proteinExistence type="predicted"/>
<name>A0ABW6DSS8_9ACTN</name>
<keyword evidence="2" id="KW-0472">Membrane</keyword>
<dbReference type="RefSeq" id="WP_339152705.1">
    <property type="nucleotide sequence ID" value="NZ_JBHVRE010000001.1"/>
</dbReference>
<feature type="transmembrane region" description="Helical" evidence="2">
    <location>
        <begin position="217"/>
        <end position="236"/>
    </location>
</feature>
<evidence type="ECO:0000256" key="1">
    <source>
        <dbReference type="SAM" id="MobiDB-lite"/>
    </source>
</evidence>
<dbReference type="NCBIfam" id="NF038403">
    <property type="entry name" value="perm_prefix_1"/>
    <property type="match status" value="1"/>
</dbReference>
<organism evidence="3 4">
    <name type="scientific">Streptomyces bacillaris</name>
    <dbReference type="NCBI Taxonomy" id="68179"/>
    <lineage>
        <taxon>Bacteria</taxon>
        <taxon>Bacillati</taxon>
        <taxon>Actinomycetota</taxon>
        <taxon>Actinomycetes</taxon>
        <taxon>Kitasatosporales</taxon>
        <taxon>Streptomycetaceae</taxon>
        <taxon>Streptomyces</taxon>
    </lineage>
</organism>
<feature type="transmembrane region" description="Helical" evidence="2">
    <location>
        <begin position="149"/>
        <end position="174"/>
    </location>
</feature>
<evidence type="ECO:0000313" key="3">
    <source>
        <dbReference type="EMBL" id="MFD3956838.1"/>
    </source>
</evidence>
<keyword evidence="4" id="KW-1185">Reference proteome</keyword>
<dbReference type="EMBL" id="JBHXPM010000009">
    <property type="protein sequence ID" value="MFD3956838.1"/>
    <property type="molecule type" value="Genomic_DNA"/>
</dbReference>
<keyword evidence="2" id="KW-1133">Transmembrane helix</keyword>
<gene>
    <name evidence="3" type="ORF">ACFWR3_12205</name>
</gene>
<dbReference type="Proteomes" id="UP001598300">
    <property type="component" value="Unassembled WGS sequence"/>
</dbReference>
<keyword evidence="2" id="KW-0812">Transmembrane</keyword>
<sequence>MTSSAPSNSTGDCDDHSHGGLGNGGGHSHLVDGFVDEYVTELDALLRGPARAKSRLVEEVRDGLTETVAAHLREGELYERAVHRAVAEFGSARELAESFQRELTIAQARHTARAVALSAPFLLACWFLVQRLGSPQEAAVVPRAAQLLATNLATVAGVAVLLAAATLAATGTLARHLPVPRRLPLTVAWTGTTASVSMAVATLALATASVLAENWPLTAAACALAAASHALVAGSARACRRCARLPSDAPARP</sequence>
<feature type="transmembrane region" description="Helical" evidence="2">
    <location>
        <begin position="111"/>
        <end position="129"/>
    </location>
</feature>
<evidence type="ECO:0000256" key="2">
    <source>
        <dbReference type="SAM" id="Phobius"/>
    </source>
</evidence>
<feature type="transmembrane region" description="Helical" evidence="2">
    <location>
        <begin position="186"/>
        <end position="211"/>
    </location>
</feature>
<reference evidence="3 4" key="1">
    <citation type="submission" date="2024-09" db="EMBL/GenBank/DDBJ databases">
        <title>The Natural Products Discovery Center: Release of the First 8490 Sequenced Strains for Exploring Actinobacteria Biosynthetic Diversity.</title>
        <authorList>
            <person name="Kalkreuter E."/>
            <person name="Kautsar S.A."/>
            <person name="Yang D."/>
            <person name="Bader C.D."/>
            <person name="Teijaro C.N."/>
            <person name="Fluegel L."/>
            <person name="Davis C.M."/>
            <person name="Simpson J.R."/>
            <person name="Lauterbach L."/>
            <person name="Steele A.D."/>
            <person name="Gui C."/>
            <person name="Meng S."/>
            <person name="Li G."/>
            <person name="Viehrig K."/>
            <person name="Ye F."/>
            <person name="Su P."/>
            <person name="Kiefer A.F."/>
            <person name="Nichols A."/>
            <person name="Cepeda A.J."/>
            <person name="Yan W."/>
            <person name="Fan B."/>
            <person name="Jiang Y."/>
            <person name="Adhikari A."/>
            <person name="Zheng C.-J."/>
            <person name="Schuster L."/>
            <person name="Cowan T.M."/>
            <person name="Smanski M.J."/>
            <person name="Chevrette M.G."/>
            <person name="De Carvalho L.P.S."/>
            <person name="Shen B."/>
        </authorList>
    </citation>
    <scope>NUCLEOTIDE SEQUENCE [LARGE SCALE GENOMIC DNA]</scope>
    <source>
        <strain evidence="3 4">NPDC058584</strain>
    </source>
</reference>